<keyword evidence="2" id="KW-1185">Reference proteome</keyword>
<comment type="caution">
    <text evidence="1">The sequence shown here is derived from an EMBL/GenBank/DDBJ whole genome shotgun (WGS) entry which is preliminary data.</text>
</comment>
<reference evidence="1" key="1">
    <citation type="journal article" date="2022" name="bioRxiv">
        <title>Sequencing and chromosome-scale assembly of the giantPleurodeles waltlgenome.</title>
        <authorList>
            <person name="Brown T."/>
            <person name="Elewa A."/>
            <person name="Iarovenko S."/>
            <person name="Subramanian E."/>
            <person name="Araus A.J."/>
            <person name="Petzold A."/>
            <person name="Susuki M."/>
            <person name="Suzuki K.-i.T."/>
            <person name="Hayashi T."/>
            <person name="Toyoda A."/>
            <person name="Oliveira C."/>
            <person name="Osipova E."/>
            <person name="Leigh N.D."/>
            <person name="Simon A."/>
            <person name="Yun M.H."/>
        </authorList>
    </citation>
    <scope>NUCLEOTIDE SEQUENCE</scope>
    <source>
        <strain evidence="1">20211129_DDA</strain>
        <tissue evidence="1">Liver</tissue>
    </source>
</reference>
<proteinExistence type="predicted"/>
<dbReference type="AlphaFoldDB" id="A0AAV7Q9A5"/>
<accession>A0AAV7Q9A5</accession>
<evidence type="ECO:0000313" key="1">
    <source>
        <dbReference type="EMBL" id="KAJ1136164.1"/>
    </source>
</evidence>
<sequence length="141" mass="15136">MWAPRREPLCSHPPGWRLSPWWPDVSAPPRASVQSPPRMEAQSLVARCERPAASLCAVTPQDGGSVPGGPMWAPRREPLCSHPPGWRLSPWWPDVGAPPRASVQSPPRMEAQSLVARCERPAASLCAVTPQDGGSVPGGPM</sequence>
<dbReference type="EMBL" id="JANPWB010000010">
    <property type="protein sequence ID" value="KAJ1136164.1"/>
    <property type="molecule type" value="Genomic_DNA"/>
</dbReference>
<evidence type="ECO:0000313" key="2">
    <source>
        <dbReference type="Proteomes" id="UP001066276"/>
    </source>
</evidence>
<protein>
    <submittedName>
        <fullName evidence="1">Uncharacterized protein</fullName>
    </submittedName>
</protein>
<dbReference type="Proteomes" id="UP001066276">
    <property type="component" value="Chromosome 6"/>
</dbReference>
<name>A0AAV7Q9A5_PLEWA</name>
<organism evidence="1 2">
    <name type="scientific">Pleurodeles waltl</name>
    <name type="common">Iberian ribbed newt</name>
    <dbReference type="NCBI Taxonomy" id="8319"/>
    <lineage>
        <taxon>Eukaryota</taxon>
        <taxon>Metazoa</taxon>
        <taxon>Chordata</taxon>
        <taxon>Craniata</taxon>
        <taxon>Vertebrata</taxon>
        <taxon>Euteleostomi</taxon>
        <taxon>Amphibia</taxon>
        <taxon>Batrachia</taxon>
        <taxon>Caudata</taxon>
        <taxon>Salamandroidea</taxon>
        <taxon>Salamandridae</taxon>
        <taxon>Pleurodelinae</taxon>
        <taxon>Pleurodeles</taxon>
    </lineage>
</organism>
<gene>
    <name evidence="1" type="ORF">NDU88_002582</name>
</gene>